<dbReference type="EMBL" id="JEMC01004039">
    <property type="protein sequence ID" value="KYF76351.1"/>
    <property type="molecule type" value="Genomic_DNA"/>
</dbReference>
<feature type="domain" description="Aspartyl/asparaginy/proline hydroxylase" evidence="1">
    <location>
        <begin position="69"/>
        <end position="209"/>
    </location>
</feature>
<dbReference type="SUPFAM" id="SSF51197">
    <property type="entry name" value="Clavaminate synthase-like"/>
    <property type="match status" value="1"/>
</dbReference>
<reference evidence="2 3" key="1">
    <citation type="submission" date="2014-02" db="EMBL/GenBank/DDBJ databases">
        <title>The small core and large imbalanced accessory genome model reveals a collaborative survival strategy of Sorangium cellulosum strains in nature.</title>
        <authorList>
            <person name="Han K."/>
            <person name="Peng R."/>
            <person name="Blom J."/>
            <person name="Li Y.-Z."/>
        </authorList>
    </citation>
    <scope>NUCLEOTIDE SEQUENCE [LARGE SCALE GENOMIC DNA]</scope>
    <source>
        <strain evidence="2 3">So0149</strain>
    </source>
</reference>
<comment type="caution">
    <text evidence="2">The sequence shown here is derived from an EMBL/GenBank/DDBJ whole genome shotgun (WGS) entry which is preliminary data.</text>
</comment>
<dbReference type="InterPro" id="IPR027443">
    <property type="entry name" value="IPNS-like_sf"/>
</dbReference>
<dbReference type="InterPro" id="IPR007803">
    <property type="entry name" value="Asp/Arg/Pro-Hydrxlase"/>
</dbReference>
<proteinExistence type="predicted"/>
<dbReference type="Pfam" id="PF05118">
    <property type="entry name" value="Asp_Arg_Hydrox"/>
    <property type="match status" value="1"/>
</dbReference>
<protein>
    <recommendedName>
        <fullName evidence="1">Aspartyl/asparaginy/proline hydroxylase domain-containing protein</fullName>
    </recommendedName>
</protein>
<accession>A0A150R822</accession>
<gene>
    <name evidence="2" type="ORF">BE18_53440</name>
</gene>
<dbReference type="Proteomes" id="UP000075515">
    <property type="component" value="Unassembled WGS sequence"/>
</dbReference>
<dbReference type="Gene3D" id="2.60.120.330">
    <property type="entry name" value="B-lactam Antibiotic, Isopenicillin N Synthase, Chain"/>
    <property type="match status" value="1"/>
</dbReference>
<name>A0A150R822_SORCE</name>
<dbReference type="AlphaFoldDB" id="A0A150R822"/>
<organism evidence="2 3">
    <name type="scientific">Sorangium cellulosum</name>
    <name type="common">Polyangium cellulosum</name>
    <dbReference type="NCBI Taxonomy" id="56"/>
    <lineage>
        <taxon>Bacteria</taxon>
        <taxon>Pseudomonadati</taxon>
        <taxon>Myxococcota</taxon>
        <taxon>Polyangia</taxon>
        <taxon>Polyangiales</taxon>
        <taxon>Polyangiaceae</taxon>
        <taxon>Sorangium</taxon>
    </lineage>
</organism>
<evidence type="ECO:0000259" key="1">
    <source>
        <dbReference type="Pfam" id="PF05118"/>
    </source>
</evidence>
<evidence type="ECO:0000313" key="2">
    <source>
        <dbReference type="EMBL" id="KYF76351.1"/>
    </source>
</evidence>
<sequence>MITTAAPMTTPAHDERASDLDPWPLSPILAVLPATARLSLGFDVERMLADVSALRAKEWSKPTILTGEGVSRGADVDWRKLPLRSIGGDPDRTDPGGPSLEEFADTRWLREAPYLAELLASIPAPLRCVRLQSLGPGAASPVHNDTKHSLPWGIVRMHVPIVTTPGAILTIQEETHRWPPGELWYADFTRPHVVRNSDPVTRIHLVIDCQPTRELLALFPPAFQTSAALANTLFAAPVVPLSPAERDACRCSFQMPSSFPSFEEPDGAFLTAPRARRATIDVRGDRLVLVLDGEPAFSLVHVGGGEFRFAGWTMERTVQVTLDARRAPTVTLRSRVGDQTRALELPAERVRPS</sequence>
<evidence type="ECO:0000313" key="3">
    <source>
        <dbReference type="Proteomes" id="UP000075515"/>
    </source>
</evidence>